<evidence type="ECO:0000256" key="1">
    <source>
        <dbReference type="SAM" id="MobiDB-lite"/>
    </source>
</evidence>
<reference evidence="2" key="1">
    <citation type="submission" date="2023-10" db="EMBL/GenBank/DDBJ databases">
        <authorList>
            <person name="Hackl T."/>
        </authorList>
    </citation>
    <scope>NUCLEOTIDE SEQUENCE</scope>
</reference>
<evidence type="ECO:0000313" key="3">
    <source>
        <dbReference type="Proteomes" id="UP001295740"/>
    </source>
</evidence>
<evidence type="ECO:0000313" key="2">
    <source>
        <dbReference type="EMBL" id="CAJ2507339.1"/>
    </source>
</evidence>
<proteinExistence type="predicted"/>
<accession>A0AAI8VLY1</accession>
<organism evidence="2 3">
    <name type="scientific">Anthostomella pinea</name>
    <dbReference type="NCBI Taxonomy" id="933095"/>
    <lineage>
        <taxon>Eukaryota</taxon>
        <taxon>Fungi</taxon>
        <taxon>Dikarya</taxon>
        <taxon>Ascomycota</taxon>
        <taxon>Pezizomycotina</taxon>
        <taxon>Sordariomycetes</taxon>
        <taxon>Xylariomycetidae</taxon>
        <taxon>Xylariales</taxon>
        <taxon>Xylariaceae</taxon>
        <taxon>Anthostomella</taxon>
    </lineage>
</organism>
<feature type="region of interest" description="Disordered" evidence="1">
    <location>
        <begin position="1"/>
        <end position="22"/>
    </location>
</feature>
<protein>
    <submittedName>
        <fullName evidence="2">Uu.00g085250.m01.CDS01</fullName>
    </submittedName>
</protein>
<dbReference type="AlphaFoldDB" id="A0AAI8VLY1"/>
<dbReference type="Proteomes" id="UP001295740">
    <property type="component" value="Unassembled WGS sequence"/>
</dbReference>
<feature type="region of interest" description="Disordered" evidence="1">
    <location>
        <begin position="108"/>
        <end position="134"/>
    </location>
</feature>
<sequence>MGQNLGRQAQPPYAPPRQPDSQEASLLLQLPADIFVLISQHLCPAGRMSLALTSKAAFNFLYEEARADLRLSHWPTLLPLLERLVGVGDQLYYCQFCNILHPFAVSTHPGPPSRSRSQNQTQPPSRCKNRQSFSPGSGSGYVIAYHHVRLAMNQHFYGAPCGIPLHQFERTHAVRSGAARWAQEWTARVVDHELLLCCAHTLTQGRETARAFRDAVNTGVYDICHHVGVHRGAQLQITFPKVAHHQGFELSDITSGQQRMQTVQGSCDVCLTDYQTTIAWREQGSGKSGAVWSLAITSYHQLGSCRSPYDPKWQAFAVERSRSRAVGRNQTLHPSGIIKDRWEAYEP</sequence>
<gene>
    <name evidence="2" type="ORF">KHLLAP_LOCUS7807</name>
</gene>
<keyword evidence="3" id="KW-1185">Reference proteome</keyword>
<feature type="compositionally biased region" description="Polar residues" evidence="1">
    <location>
        <begin position="114"/>
        <end position="134"/>
    </location>
</feature>
<name>A0AAI8VLY1_9PEZI</name>
<dbReference type="EMBL" id="CAUWAG010000010">
    <property type="protein sequence ID" value="CAJ2507339.1"/>
    <property type="molecule type" value="Genomic_DNA"/>
</dbReference>
<comment type="caution">
    <text evidence="2">The sequence shown here is derived from an EMBL/GenBank/DDBJ whole genome shotgun (WGS) entry which is preliminary data.</text>
</comment>